<dbReference type="Pfam" id="PF13553">
    <property type="entry name" value="FIIND"/>
    <property type="match status" value="1"/>
</dbReference>
<dbReference type="PROSITE" id="PS50209">
    <property type="entry name" value="CARD"/>
    <property type="match status" value="1"/>
</dbReference>
<dbReference type="GO" id="GO:0042981">
    <property type="term" value="P:regulation of apoptotic process"/>
    <property type="evidence" value="ECO:0007669"/>
    <property type="project" value="InterPro"/>
</dbReference>
<dbReference type="InterPro" id="IPR011029">
    <property type="entry name" value="DEATH-like_dom_sf"/>
</dbReference>
<comment type="caution">
    <text evidence="9">The sequence shown here is derived from an EMBL/GenBank/DDBJ whole genome shotgun (WGS) entry which is preliminary data.</text>
</comment>
<feature type="region of interest" description="Disordered" evidence="6">
    <location>
        <begin position="1"/>
        <end position="20"/>
    </location>
</feature>
<dbReference type="GO" id="GO:0006954">
    <property type="term" value="P:inflammatory response"/>
    <property type="evidence" value="ECO:0007669"/>
    <property type="project" value="UniProtKB-KW"/>
</dbReference>
<evidence type="ECO:0008006" key="11">
    <source>
        <dbReference type="Google" id="ProtNLM"/>
    </source>
</evidence>
<feature type="domain" description="FIIND" evidence="8">
    <location>
        <begin position="61"/>
        <end position="336"/>
    </location>
</feature>
<evidence type="ECO:0000313" key="9">
    <source>
        <dbReference type="EMBL" id="KAK2859748.1"/>
    </source>
</evidence>
<dbReference type="Pfam" id="PF23679">
    <property type="entry name" value="UPA-FIIND"/>
    <property type="match status" value="1"/>
</dbReference>
<dbReference type="PROSITE" id="PS51830">
    <property type="entry name" value="FIIND"/>
    <property type="match status" value="1"/>
</dbReference>
<dbReference type="Pfam" id="PF00619">
    <property type="entry name" value="CARD"/>
    <property type="match status" value="1"/>
</dbReference>
<protein>
    <recommendedName>
        <fullName evidence="11">Caspase recruitment domain-containing protein 8</fullName>
    </recommendedName>
</protein>
<keyword evidence="4" id="KW-0391">Immunity</keyword>
<dbReference type="Proteomes" id="UP001187415">
    <property type="component" value="Unassembled WGS sequence"/>
</dbReference>
<evidence type="ECO:0000256" key="4">
    <source>
        <dbReference type="ARBA" id="ARBA00022859"/>
    </source>
</evidence>
<dbReference type="InterPro" id="IPR051249">
    <property type="entry name" value="NLRP_Inflammasome"/>
</dbReference>
<dbReference type="InterPro" id="IPR001315">
    <property type="entry name" value="CARD"/>
</dbReference>
<dbReference type="SMART" id="SM00114">
    <property type="entry name" value="CARD"/>
    <property type="match status" value="1"/>
</dbReference>
<evidence type="ECO:0000256" key="3">
    <source>
        <dbReference type="ARBA" id="ARBA00022588"/>
    </source>
</evidence>
<keyword evidence="5" id="KW-0395">Inflammatory response</keyword>
<keyword evidence="10" id="KW-1185">Reference proteome</keyword>
<feature type="compositionally biased region" description="Acidic residues" evidence="6">
    <location>
        <begin position="38"/>
        <end position="58"/>
    </location>
</feature>
<gene>
    <name evidence="9" type="ORF">Q5P01_004368</name>
</gene>
<proteinExistence type="predicted"/>
<evidence type="ECO:0000259" key="7">
    <source>
        <dbReference type="PROSITE" id="PS50209"/>
    </source>
</evidence>
<reference evidence="9" key="1">
    <citation type="submission" date="2023-07" db="EMBL/GenBank/DDBJ databases">
        <title>Chromosome-level Genome Assembly of Striped Snakehead (Channa striata).</title>
        <authorList>
            <person name="Liu H."/>
        </authorList>
    </citation>
    <scope>NUCLEOTIDE SEQUENCE</scope>
    <source>
        <strain evidence="9">Gz</strain>
        <tissue evidence="9">Muscle</tissue>
    </source>
</reference>
<name>A0AA88NMK0_CHASR</name>
<dbReference type="GO" id="GO:0045087">
    <property type="term" value="P:innate immune response"/>
    <property type="evidence" value="ECO:0007669"/>
    <property type="project" value="UniProtKB-KW"/>
</dbReference>
<organism evidence="9 10">
    <name type="scientific">Channa striata</name>
    <name type="common">Snakehead murrel</name>
    <name type="synonym">Ophicephalus striatus</name>
    <dbReference type="NCBI Taxonomy" id="64152"/>
    <lineage>
        <taxon>Eukaryota</taxon>
        <taxon>Metazoa</taxon>
        <taxon>Chordata</taxon>
        <taxon>Craniata</taxon>
        <taxon>Vertebrata</taxon>
        <taxon>Euteleostomi</taxon>
        <taxon>Actinopterygii</taxon>
        <taxon>Neopterygii</taxon>
        <taxon>Teleostei</taxon>
        <taxon>Neoteleostei</taxon>
        <taxon>Acanthomorphata</taxon>
        <taxon>Anabantaria</taxon>
        <taxon>Anabantiformes</taxon>
        <taxon>Channoidei</taxon>
        <taxon>Channidae</taxon>
        <taxon>Channa</taxon>
    </lineage>
</organism>
<comment type="subcellular location">
    <subcellularLocation>
        <location evidence="1">Cytoplasm</location>
        <location evidence="1">Cytosol</location>
    </subcellularLocation>
</comment>
<dbReference type="InterPro" id="IPR025307">
    <property type="entry name" value="FIIND_dom"/>
</dbReference>
<evidence type="ECO:0000256" key="1">
    <source>
        <dbReference type="ARBA" id="ARBA00004514"/>
    </source>
</evidence>
<evidence type="ECO:0000259" key="8">
    <source>
        <dbReference type="PROSITE" id="PS51830"/>
    </source>
</evidence>
<dbReference type="PANTHER" id="PTHR46985">
    <property type="entry name" value="NACHT, LRR AND PYD DOMAINS-CONTAINING PROTEIN 1"/>
    <property type="match status" value="1"/>
</dbReference>
<dbReference type="EMBL" id="JAUPFM010000002">
    <property type="protein sequence ID" value="KAK2859748.1"/>
    <property type="molecule type" value="Genomic_DNA"/>
</dbReference>
<sequence>MFSPQPNRSRQMEVHGIFKASPDQERNIRVVLTNGVADDSDYDDLDLDTESDESEDNPDLMLDPPRFTPELQTESDQVSYRFRFPGPGEFQCTVTGLVFVLTQEAELQYETVEWDKSLLQPVGKTPAGPLFHFKCTVDTVSQIHLPHCETKDDLLSGGLCVAQITDDGLSFLEPLEITDTHVIVQVPHLSACGVVWDVVKRFLKPVSSQVLLFLQPPNSKTQKQNLNVLLLPINTPLDEVIAQQKDCTYIRVPSKCYLCKDQSYTVDCPVALKIQPKKATFDLMFGSNYHPTFEICLPINTAEVTIKVQDESNGEVWEHEVNLTGSGPAETLSFPAEQILKSVRTQFVERASEAVLHKLLDKLLDPGVITDGEMEKITATANRAEKARELIDTVRKKGSEASSALIENLCEVDHCLSKELKLVTKQLGPRRRRGRRKHGDTCQIL</sequence>
<dbReference type="SUPFAM" id="SSF47986">
    <property type="entry name" value="DEATH domain"/>
    <property type="match status" value="1"/>
</dbReference>
<evidence type="ECO:0000256" key="6">
    <source>
        <dbReference type="SAM" id="MobiDB-lite"/>
    </source>
</evidence>
<keyword evidence="3" id="KW-0399">Innate immunity</keyword>
<feature type="region of interest" description="Disordered" evidence="6">
    <location>
        <begin position="34"/>
        <end position="71"/>
    </location>
</feature>
<accession>A0AA88NMK0</accession>
<feature type="domain" description="CARD" evidence="7">
    <location>
        <begin position="332"/>
        <end position="424"/>
    </location>
</feature>
<keyword evidence="2" id="KW-0963">Cytoplasm</keyword>
<dbReference type="GO" id="GO:0005829">
    <property type="term" value="C:cytosol"/>
    <property type="evidence" value="ECO:0007669"/>
    <property type="project" value="UniProtKB-SubCell"/>
</dbReference>
<dbReference type="Gene3D" id="1.10.533.10">
    <property type="entry name" value="Death Domain, Fas"/>
    <property type="match status" value="1"/>
</dbReference>
<dbReference type="PANTHER" id="PTHR46985:SF2">
    <property type="entry name" value="APOPTOSIS-ASSOCIATED SPECK-LIKE PROTEIN CONTAINING A CARD"/>
    <property type="match status" value="1"/>
</dbReference>
<dbReference type="AlphaFoldDB" id="A0AA88NMK0"/>
<evidence type="ECO:0000256" key="5">
    <source>
        <dbReference type="ARBA" id="ARBA00023198"/>
    </source>
</evidence>
<evidence type="ECO:0000256" key="2">
    <source>
        <dbReference type="ARBA" id="ARBA00022490"/>
    </source>
</evidence>
<evidence type="ECO:0000313" key="10">
    <source>
        <dbReference type="Proteomes" id="UP001187415"/>
    </source>
</evidence>